<dbReference type="EC" id="2.7.7.82" evidence="1"/>
<dbReference type="Pfam" id="PF02348">
    <property type="entry name" value="CTP_transf_3"/>
    <property type="match status" value="1"/>
</dbReference>
<comment type="caution">
    <text evidence="1">The sequence shown here is derived from an EMBL/GenBank/DDBJ whole genome shotgun (WGS) entry which is preliminary data.</text>
</comment>
<dbReference type="EMBL" id="LZZI01000166">
    <property type="protein sequence ID" value="OOM54317.1"/>
    <property type="molecule type" value="Genomic_DNA"/>
</dbReference>
<dbReference type="Gene3D" id="3.90.550.10">
    <property type="entry name" value="Spore Coat Polysaccharide Biosynthesis Protein SpsA, Chain A"/>
    <property type="match status" value="1"/>
</dbReference>
<dbReference type="InterPro" id="IPR003329">
    <property type="entry name" value="Cytidylyl_trans"/>
</dbReference>
<dbReference type="GO" id="GO:0008781">
    <property type="term" value="F:N-acylneuraminate cytidylyltransferase activity"/>
    <property type="evidence" value="ECO:0007669"/>
    <property type="project" value="TreeGrafter"/>
</dbReference>
<dbReference type="InterPro" id="IPR029044">
    <property type="entry name" value="Nucleotide-diphossugar_trans"/>
</dbReference>
<accession>A0A1S8RM74</accession>
<keyword evidence="1" id="KW-0808">Transferase</keyword>
<reference evidence="1 2" key="1">
    <citation type="submission" date="2016-05" db="EMBL/GenBank/DDBJ databases">
        <title>Microbial solvent formation.</title>
        <authorList>
            <person name="Poehlein A."/>
            <person name="Montoya Solano J.D."/>
            <person name="Flitsch S."/>
            <person name="Krabben P."/>
            <person name="Duerre P."/>
            <person name="Daniel R."/>
        </authorList>
    </citation>
    <scope>NUCLEOTIDE SEQUENCE [LARGE SCALE GENOMIC DNA]</scope>
    <source>
        <strain evidence="1 2">DSM 53</strain>
    </source>
</reference>
<dbReference type="RefSeq" id="WP_077840850.1">
    <property type="nucleotide sequence ID" value="NZ_JABTAE010000001.1"/>
</dbReference>
<dbReference type="CDD" id="cd02513">
    <property type="entry name" value="CMP-NeuAc_Synthase"/>
    <property type="match status" value="1"/>
</dbReference>
<organism evidence="1 2">
    <name type="scientific">Clostridium beijerinckii</name>
    <name type="common">Clostridium MP</name>
    <dbReference type="NCBI Taxonomy" id="1520"/>
    <lineage>
        <taxon>Bacteria</taxon>
        <taxon>Bacillati</taxon>
        <taxon>Bacillota</taxon>
        <taxon>Clostridia</taxon>
        <taxon>Eubacteriales</taxon>
        <taxon>Clostridiaceae</taxon>
        <taxon>Clostridium</taxon>
    </lineage>
</organism>
<dbReference type="SUPFAM" id="SSF53448">
    <property type="entry name" value="Nucleotide-diphospho-sugar transferases"/>
    <property type="match status" value="1"/>
</dbReference>
<evidence type="ECO:0000313" key="1">
    <source>
        <dbReference type="EMBL" id="OOM54317.1"/>
    </source>
</evidence>
<proteinExistence type="predicted"/>
<dbReference type="PANTHER" id="PTHR21485:SF6">
    <property type="entry name" value="N-ACYLNEURAMINATE CYTIDYLYLTRANSFERASE-RELATED"/>
    <property type="match status" value="1"/>
</dbReference>
<name>A0A1S8RM74_CLOBE</name>
<sequence>MCEKVLAIIPARSGSKGIKDKNIKNLNGKPLMAYTIEEAIKSKVFEDVIVSTDSEKYKKIGEEYGAWVPFLRDKKLAEDTSNTLDVIEDVLLKLKNIGKEYNALMILQPTSPLRDEYDIRGAFKLFCEKKANSVVSMCECDYAPQLTKRLNDEMKLDGFLSNINKIRRQDLGKFYRLNGAIYLIKVHYFLKYKYIYQENSYAFIMDKKKSIDIDDLDDFEYTEFLMHKNHFHINNCS</sequence>
<dbReference type="AlphaFoldDB" id="A0A1S8RM74"/>
<gene>
    <name evidence="1" type="primary">neuA</name>
    <name evidence="1" type="ORF">CLBCK_46740</name>
</gene>
<dbReference type="PANTHER" id="PTHR21485">
    <property type="entry name" value="HAD SUPERFAMILY MEMBERS CMAS AND KDSC"/>
    <property type="match status" value="1"/>
</dbReference>
<protein>
    <submittedName>
        <fullName evidence="1">CMP-N,N'-diacetyllegionaminic acid synthase</fullName>
        <ecNumber evidence="1">2.7.7.82</ecNumber>
    </submittedName>
</protein>
<keyword evidence="1" id="KW-0548">Nucleotidyltransferase</keyword>
<dbReference type="InterPro" id="IPR050793">
    <property type="entry name" value="CMP-NeuNAc_synthase"/>
</dbReference>
<dbReference type="Proteomes" id="UP000190973">
    <property type="component" value="Unassembled WGS sequence"/>
</dbReference>
<evidence type="ECO:0000313" key="2">
    <source>
        <dbReference type="Proteomes" id="UP000190973"/>
    </source>
</evidence>